<proteinExistence type="predicted"/>
<protein>
    <submittedName>
        <fullName evidence="1">Uncharacterized protein</fullName>
    </submittedName>
</protein>
<evidence type="ECO:0000313" key="1">
    <source>
        <dbReference type="EnsemblPlants" id="ONIVA06G09700.1"/>
    </source>
</evidence>
<organism evidence="1">
    <name type="scientific">Oryza nivara</name>
    <name type="common">Indian wild rice</name>
    <name type="synonym">Oryza sativa f. spontanea</name>
    <dbReference type="NCBI Taxonomy" id="4536"/>
    <lineage>
        <taxon>Eukaryota</taxon>
        <taxon>Viridiplantae</taxon>
        <taxon>Streptophyta</taxon>
        <taxon>Embryophyta</taxon>
        <taxon>Tracheophyta</taxon>
        <taxon>Spermatophyta</taxon>
        <taxon>Magnoliopsida</taxon>
        <taxon>Liliopsida</taxon>
        <taxon>Poales</taxon>
        <taxon>Poaceae</taxon>
        <taxon>BOP clade</taxon>
        <taxon>Oryzoideae</taxon>
        <taxon>Oryzeae</taxon>
        <taxon>Oryzinae</taxon>
        <taxon>Oryza</taxon>
    </lineage>
</organism>
<dbReference type="Proteomes" id="UP000006591">
    <property type="component" value="Chromosome 6"/>
</dbReference>
<reference evidence="1" key="2">
    <citation type="submission" date="2018-04" db="EMBL/GenBank/DDBJ databases">
        <title>OnivRS2 (Oryza nivara Reference Sequence Version 2).</title>
        <authorList>
            <person name="Zhang J."/>
            <person name="Kudrna D."/>
            <person name="Lee S."/>
            <person name="Talag J."/>
            <person name="Rajasekar S."/>
            <person name="Welchert J."/>
            <person name="Hsing Y.-I."/>
            <person name="Wing R.A."/>
        </authorList>
    </citation>
    <scope>NUCLEOTIDE SEQUENCE [LARGE SCALE GENOMIC DNA]</scope>
    <source>
        <strain evidence="1">SL10</strain>
    </source>
</reference>
<dbReference type="HOGENOM" id="CLU_2501804_0_0_1"/>
<keyword evidence="2" id="KW-1185">Reference proteome</keyword>
<sequence>MWVLQKWNPDVSVVRRIHGCEVWWRNHCCPVLLRRVTDIWGIREWDMAVSGPTGLASYHLTKMWGQGVGPEDSGDTVEKWPLHGTH</sequence>
<evidence type="ECO:0000313" key="2">
    <source>
        <dbReference type="Proteomes" id="UP000006591"/>
    </source>
</evidence>
<accession>A0A0E0HN31</accession>
<reference evidence="1" key="1">
    <citation type="submission" date="2015-04" db="UniProtKB">
        <authorList>
            <consortium name="EnsemblPlants"/>
        </authorList>
    </citation>
    <scope>IDENTIFICATION</scope>
    <source>
        <strain evidence="1">SL10</strain>
    </source>
</reference>
<dbReference type="Gramene" id="ONIVA06G09700.1">
    <property type="protein sequence ID" value="ONIVA06G09700.1"/>
    <property type="gene ID" value="ONIVA06G09700"/>
</dbReference>
<name>A0A0E0HN31_ORYNI</name>
<dbReference type="AlphaFoldDB" id="A0A0E0HN31"/>
<dbReference type="EnsemblPlants" id="ONIVA06G09700.1">
    <property type="protein sequence ID" value="ONIVA06G09700.1"/>
    <property type="gene ID" value="ONIVA06G09700"/>
</dbReference>